<dbReference type="Gene3D" id="3.50.50.60">
    <property type="entry name" value="FAD/NAD(P)-binding domain"/>
    <property type="match status" value="1"/>
</dbReference>
<evidence type="ECO:0000256" key="5">
    <source>
        <dbReference type="ARBA" id="ARBA00022691"/>
    </source>
</evidence>
<keyword evidence="1" id="KW-0963">Cytoplasm</keyword>
<dbReference type="AlphaFoldDB" id="A0A1H7A8X3"/>
<keyword evidence="7" id="KW-0274">FAD</keyword>
<evidence type="ECO:0000259" key="10">
    <source>
        <dbReference type="Pfam" id="PF01266"/>
    </source>
</evidence>
<keyword evidence="2" id="KW-0489">Methyltransferase</keyword>
<dbReference type="GO" id="GO:0008168">
    <property type="term" value="F:methyltransferase activity"/>
    <property type="evidence" value="ECO:0007669"/>
    <property type="project" value="UniProtKB-KW"/>
</dbReference>
<accession>A0A1H7A8X3</accession>
<reference evidence="12" key="1">
    <citation type="submission" date="2016-10" db="EMBL/GenBank/DDBJ databases">
        <authorList>
            <person name="Varghese N."/>
            <person name="Submissions S."/>
        </authorList>
    </citation>
    <scope>NUCLEOTIDE SEQUENCE [LARGE SCALE GENOMIC DNA]</scope>
    <source>
        <strain evidence="12">IBRC-M 10761</strain>
    </source>
</reference>
<keyword evidence="4" id="KW-0808">Transferase</keyword>
<dbReference type="EMBL" id="FNZH01000005">
    <property type="protein sequence ID" value="SEJ58522.1"/>
    <property type="molecule type" value="Genomic_DNA"/>
</dbReference>
<dbReference type="OrthoDB" id="214253at2"/>
<dbReference type="GO" id="GO:0005737">
    <property type="term" value="C:cytoplasm"/>
    <property type="evidence" value="ECO:0007669"/>
    <property type="project" value="TreeGrafter"/>
</dbReference>
<feature type="domain" description="FAD dependent oxidoreductase" evidence="10">
    <location>
        <begin position="4"/>
        <end position="323"/>
    </location>
</feature>
<evidence type="ECO:0000256" key="7">
    <source>
        <dbReference type="ARBA" id="ARBA00022827"/>
    </source>
</evidence>
<dbReference type="GO" id="GO:0032259">
    <property type="term" value="P:methylation"/>
    <property type="evidence" value="ECO:0007669"/>
    <property type="project" value="UniProtKB-KW"/>
</dbReference>
<keyword evidence="8" id="KW-0560">Oxidoreductase</keyword>
<dbReference type="GO" id="GO:0008033">
    <property type="term" value="P:tRNA processing"/>
    <property type="evidence" value="ECO:0007669"/>
    <property type="project" value="UniProtKB-KW"/>
</dbReference>
<protein>
    <submittedName>
        <fullName evidence="11">Glycine/D-amino acid oxidase</fullName>
    </submittedName>
</protein>
<evidence type="ECO:0000256" key="4">
    <source>
        <dbReference type="ARBA" id="ARBA00022679"/>
    </source>
</evidence>
<evidence type="ECO:0000256" key="1">
    <source>
        <dbReference type="ARBA" id="ARBA00022490"/>
    </source>
</evidence>
<evidence type="ECO:0000313" key="11">
    <source>
        <dbReference type="EMBL" id="SEJ58522.1"/>
    </source>
</evidence>
<dbReference type="PANTHER" id="PTHR13847">
    <property type="entry name" value="SARCOSINE DEHYDROGENASE-RELATED"/>
    <property type="match status" value="1"/>
</dbReference>
<evidence type="ECO:0000256" key="9">
    <source>
        <dbReference type="ARBA" id="ARBA00023268"/>
    </source>
</evidence>
<proteinExistence type="predicted"/>
<keyword evidence="12" id="KW-1185">Reference proteome</keyword>
<dbReference type="SUPFAM" id="SSF54373">
    <property type="entry name" value="FAD-linked reductases, C-terminal domain"/>
    <property type="match status" value="1"/>
</dbReference>
<evidence type="ECO:0000313" key="12">
    <source>
        <dbReference type="Proteomes" id="UP000199403"/>
    </source>
</evidence>
<organism evidence="11 12">
    <name type="scientific">Cyclobacterium xiamenense</name>
    <dbReference type="NCBI Taxonomy" id="1297121"/>
    <lineage>
        <taxon>Bacteria</taxon>
        <taxon>Pseudomonadati</taxon>
        <taxon>Bacteroidota</taxon>
        <taxon>Cytophagia</taxon>
        <taxon>Cytophagales</taxon>
        <taxon>Cyclobacteriaceae</taxon>
        <taxon>Cyclobacterium</taxon>
    </lineage>
</organism>
<dbReference type="SUPFAM" id="SSF51971">
    <property type="entry name" value="Nucleotide-binding domain"/>
    <property type="match status" value="1"/>
</dbReference>
<gene>
    <name evidence="11" type="ORF">SAMN05192553_105243</name>
</gene>
<evidence type="ECO:0000256" key="2">
    <source>
        <dbReference type="ARBA" id="ARBA00022603"/>
    </source>
</evidence>
<dbReference type="Gene3D" id="3.30.9.10">
    <property type="entry name" value="D-Amino Acid Oxidase, subunit A, domain 2"/>
    <property type="match status" value="1"/>
</dbReference>
<keyword evidence="6" id="KW-0819">tRNA processing</keyword>
<keyword evidence="3" id="KW-0285">Flavoprotein</keyword>
<dbReference type="GO" id="GO:0016491">
    <property type="term" value="F:oxidoreductase activity"/>
    <property type="evidence" value="ECO:0007669"/>
    <property type="project" value="UniProtKB-KW"/>
</dbReference>
<dbReference type="RefSeq" id="WP_092176718.1">
    <property type="nucleotide sequence ID" value="NZ_FNZH01000005.1"/>
</dbReference>
<evidence type="ECO:0000256" key="6">
    <source>
        <dbReference type="ARBA" id="ARBA00022694"/>
    </source>
</evidence>
<dbReference type="Proteomes" id="UP000199403">
    <property type="component" value="Unassembled WGS sequence"/>
</dbReference>
<name>A0A1H7A8X3_9BACT</name>
<keyword evidence="5" id="KW-0949">S-adenosyl-L-methionine</keyword>
<evidence type="ECO:0000256" key="8">
    <source>
        <dbReference type="ARBA" id="ARBA00023002"/>
    </source>
</evidence>
<dbReference type="PANTHER" id="PTHR13847:SF283">
    <property type="entry name" value="TRNA 5-METHYLAMINOMETHYL-2-THIOURIDINE BIOSYNTHESIS BIFUNCTIONAL PROTEIN MNMC"/>
    <property type="match status" value="1"/>
</dbReference>
<dbReference type="STRING" id="1416801.SAMN05192553_105243"/>
<sequence length="351" mass="39557">MDVDFLLIGQGLAGSILAYRLHCAGAKVYLVDDANPNSSSKVAAGLYNPITGRKMVKTWLADALFANIEPFYEELERALNQRFLYPTGIYRPFVSYEEQNEWIAKSADTQYDHYIDKVLSNPTFPGVNDSYGGLLLKSSGYVAIKPLLQAFKTWALDREILMLRRFSVDTRSRDHRGYWKFAHICARNLVFCNGVAAGTSPFFDWVPFTPVKGEILTVRQDFCAREIINRGVFRIDMGEGLGKVGSTYNNRELDLNPSLAGKKELLDKLSQLIPAGVQEITDHQVGIRPAIRDRRPVLGQHPSEKNVYLFGGLGAKGVSLAPFFSLQMRDFLISGKEPQKEVNINRFFKYI</sequence>
<dbReference type="InterPro" id="IPR006076">
    <property type="entry name" value="FAD-dep_OxRdtase"/>
</dbReference>
<dbReference type="Pfam" id="PF01266">
    <property type="entry name" value="DAO"/>
    <property type="match status" value="1"/>
</dbReference>
<keyword evidence="9" id="KW-0511">Multifunctional enzyme</keyword>
<evidence type="ECO:0000256" key="3">
    <source>
        <dbReference type="ARBA" id="ARBA00022630"/>
    </source>
</evidence>
<dbReference type="InterPro" id="IPR036188">
    <property type="entry name" value="FAD/NAD-bd_sf"/>
</dbReference>